<dbReference type="Pfam" id="PF16332">
    <property type="entry name" value="DUF4962"/>
    <property type="match status" value="1"/>
</dbReference>
<evidence type="ECO:0000259" key="2">
    <source>
        <dbReference type="Pfam" id="PF07940"/>
    </source>
</evidence>
<comment type="subcellular location">
    <subcellularLocation>
        <location evidence="1">Cell envelope</location>
    </subcellularLocation>
</comment>
<name>A0ABT1MED8_9BACT</name>
<keyword evidence="5" id="KW-1185">Reference proteome</keyword>
<evidence type="ECO:0000313" key="4">
    <source>
        <dbReference type="EMBL" id="MCP9610985.1"/>
    </source>
</evidence>
<sequence>MKKYIFLLLIIPVFCLLSGKKSSSVIRPGTITLMHEVRETPFPLNGSIVMQNPPALMWPDKYPHLGEVLDGVEETEIKPSVTYKVRLSRDSLFLTDIEEATLHWAFFNPFRKLGHGKWYWQYAYCSINGDEWSKVYNFTVDKKAVVFNPPSLEIVLEKLPRYHPRVFLDKKDWDNFRKRNAVNEEACWYIDHARTAMNHPLKPIQEEIDTTKLTVLENSVQRKSYMIRESRKVVDREEANIEALVRSYLLTKDTAYYKAAIIRIKEMLSWKHNRYFAGDFNSSVLLSVSALAYDTFYDLMGCKEKDMLLQEIRESGNLFFGEFVNHLENRIADNHVWQMTLRILTMAAFASYGDLPEASVWVDYCYNMWVARFPGLNDDGAWHNGDSYFQVNIRTLIEVPAFYSRITGFDYFADPWYKGSILYTLYHQLPESVSAGHGNSHENMRSPNGARVGYADALARECNSSYAADYVRKIISHNADVLKKSFLGKSGDLTWYRLTTKKKLPEGGSGLESLPHTKVFPQTGLATMHTNLGNTGKNAMLSFRSSPYGSTSHALANQNSFNTFYGGQPIFYSSGHRTGFTDAHCMYSYRNSRAHNTILADGMGQKIGTEGYGWIPRFYEGNKISYFVGDASDAYGKVISPLWLERARLSGIEFTPENGWDNNKVKTFRRHIIMLGDSGLFIIYDELEGYEPVAWSFLLHTVEFPMKVEKKNDYIWVRGENKTGVSDAVIFCSDKITTTLTDKFFSPAVNWLNKTDAKGNLIVYKNHWHFSATTTKVVQARFLTIMDTHGKNTEKLNISYIRGTWSVGEWKIKCNLTSKGKAWLTIVSDKEGVGLLYNISDMKIGKRKVKNDIKGSTVIIDKVEDKEVKRILIDQMPELEI</sequence>
<evidence type="ECO:0000313" key="5">
    <source>
        <dbReference type="Proteomes" id="UP001205603"/>
    </source>
</evidence>
<protein>
    <submittedName>
        <fullName evidence="4">DUF4962 domain-containing protein</fullName>
    </submittedName>
</protein>
<feature type="domain" description="Heparinase II/III-like C-terminal" evidence="2">
    <location>
        <begin position="515"/>
        <end position="750"/>
    </location>
</feature>
<dbReference type="InterPro" id="IPR032518">
    <property type="entry name" value="HepII_N"/>
</dbReference>
<dbReference type="Gene3D" id="2.70.98.70">
    <property type="match status" value="1"/>
</dbReference>
<comment type="caution">
    <text evidence="4">The sequence shown here is derived from an EMBL/GenBank/DDBJ whole genome shotgun (WGS) entry which is preliminary data.</text>
</comment>
<dbReference type="Proteomes" id="UP001205603">
    <property type="component" value="Unassembled WGS sequence"/>
</dbReference>
<gene>
    <name evidence="4" type="ORF">NMU02_02615</name>
</gene>
<accession>A0ABT1MED8</accession>
<dbReference type="Pfam" id="PF07940">
    <property type="entry name" value="Hepar_II_III_C"/>
    <property type="match status" value="1"/>
</dbReference>
<organism evidence="4 5">
    <name type="scientific">Coprobacter tertius</name>
    <dbReference type="NCBI Taxonomy" id="2944915"/>
    <lineage>
        <taxon>Bacteria</taxon>
        <taxon>Pseudomonadati</taxon>
        <taxon>Bacteroidota</taxon>
        <taxon>Bacteroidia</taxon>
        <taxon>Bacteroidales</taxon>
        <taxon>Barnesiellaceae</taxon>
        <taxon>Coprobacter</taxon>
    </lineage>
</organism>
<dbReference type="InterPro" id="IPR008929">
    <property type="entry name" value="Chondroitin_lyas"/>
</dbReference>
<reference evidence="4 5" key="1">
    <citation type="submission" date="2022-07" db="EMBL/GenBank/DDBJ databases">
        <title>Fecal culturing of patients with breast cancer.</title>
        <authorList>
            <person name="Teng N.M.Y."/>
            <person name="Kiu R."/>
            <person name="Evans R."/>
            <person name="Baker D.J."/>
            <person name="Zenner C."/>
            <person name="Robinson S.D."/>
            <person name="Hall L.J."/>
        </authorList>
    </citation>
    <scope>NUCLEOTIDE SEQUENCE [LARGE SCALE GENOMIC DNA]</scope>
    <source>
        <strain evidence="4 5">LH1063</strain>
    </source>
</reference>
<dbReference type="RefSeq" id="WP_255025631.1">
    <property type="nucleotide sequence ID" value="NZ_JANDHW010000002.1"/>
</dbReference>
<dbReference type="InterPro" id="IPR013783">
    <property type="entry name" value="Ig-like_fold"/>
</dbReference>
<dbReference type="Gene3D" id="1.50.10.100">
    <property type="entry name" value="Chondroitin AC/alginate lyase"/>
    <property type="match status" value="1"/>
</dbReference>
<feature type="domain" description="Heparinase II N-terminal" evidence="3">
    <location>
        <begin position="32"/>
        <end position="502"/>
    </location>
</feature>
<evidence type="ECO:0000259" key="3">
    <source>
        <dbReference type="Pfam" id="PF16332"/>
    </source>
</evidence>
<dbReference type="Gene3D" id="2.60.40.10">
    <property type="entry name" value="Immunoglobulins"/>
    <property type="match status" value="1"/>
</dbReference>
<evidence type="ECO:0000256" key="1">
    <source>
        <dbReference type="ARBA" id="ARBA00004196"/>
    </source>
</evidence>
<dbReference type="InterPro" id="IPR012480">
    <property type="entry name" value="Hepar_II_III_C"/>
</dbReference>
<proteinExistence type="predicted"/>
<dbReference type="SUPFAM" id="SSF48230">
    <property type="entry name" value="Chondroitin AC/alginate lyase"/>
    <property type="match status" value="1"/>
</dbReference>
<dbReference type="EMBL" id="JANDHW010000002">
    <property type="protein sequence ID" value="MCP9610985.1"/>
    <property type="molecule type" value="Genomic_DNA"/>
</dbReference>